<evidence type="ECO:0000256" key="1">
    <source>
        <dbReference type="SAM" id="MobiDB-lite"/>
    </source>
</evidence>
<dbReference type="Gene3D" id="3.40.50.10810">
    <property type="entry name" value="Tandem AAA-ATPase domain"/>
    <property type="match status" value="1"/>
</dbReference>
<comment type="caution">
    <text evidence="3">The sequence shown here is derived from an EMBL/GenBank/DDBJ whole genome shotgun (WGS) entry which is preliminary data.</text>
</comment>
<evidence type="ECO:0000259" key="2">
    <source>
        <dbReference type="PROSITE" id="PS51192"/>
    </source>
</evidence>
<dbReference type="Pfam" id="PF00176">
    <property type="entry name" value="SNF2-rel_dom"/>
    <property type="match status" value="1"/>
</dbReference>
<dbReference type="EMBL" id="JAUIZM010000002">
    <property type="protein sequence ID" value="KAK1395764.1"/>
    <property type="molecule type" value="Genomic_DNA"/>
</dbReference>
<dbReference type="PANTHER" id="PTHR10799">
    <property type="entry name" value="SNF2/RAD54 HELICASE FAMILY"/>
    <property type="match status" value="1"/>
</dbReference>
<dbReference type="InterPro" id="IPR038718">
    <property type="entry name" value="SNF2-like_sf"/>
</dbReference>
<evidence type="ECO:0000313" key="4">
    <source>
        <dbReference type="Proteomes" id="UP001237642"/>
    </source>
</evidence>
<organism evidence="3 4">
    <name type="scientific">Heracleum sosnowskyi</name>
    <dbReference type="NCBI Taxonomy" id="360622"/>
    <lineage>
        <taxon>Eukaryota</taxon>
        <taxon>Viridiplantae</taxon>
        <taxon>Streptophyta</taxon>
        <taxon>Embryophyta</taxon>
        <taxon>Tracheophyta</taxon>
        <taxon>Spermatophyta</taxon>
        <taxon>Magnoliopsida</taxon>
        <taxon>eudicotyledons</taxon>
        <taxon>Gunneridae</taxon>
        <taxon>Pentapetalae</taxon>
        <taxon>asterids</taxon>
        <taxon>campanulids</taxon>
        <taxon>Apiales</taxon>
        <taxon>Apiaceae</taxon>
        <taxon>Apioideae</taxon>
        <taxon>apioid superclade</taxon>
        <taxon>Tordylieae</taxon>
        <taxon>Tordyliinae</taxon>
        <taxon>Heracleum</taxon>
    </lineage>
</organism>
<dbReference type="PROSITE" id="PS51192">
    <property type="entry name" value="HELICASE_ATP_BIND_1"/>
    <property type="match status" value="1"/>
</dbReference>
<dbReference type="InterPro" id="IPR014001">
    <property type="entry name" value="Helicase_ATP-bd"/>
</dbReference>
<dbReference type="AlphaFoldDB" id="A0AAD8N3Y5"/>
<dbReference type="InterPro" id="IPR000330">
    <property type="entry name" value="SNF2_N"/>
</dbReference>
<keyword evidence="4" id="KW-1185">Reference proteome</keyword>
<evidence type="ECO:0000313" key="3">
    <source>
        <dbReference type="EMBL" id="KAK1395764.1"/>
    </source>
</evidence>
<name>A0AAD8N3Y5_9APIA</name>
<feature type="domain" description="Helicase ATP-binding" evidence="2">
    <location>
        <begin position="181"/>
        <end position="265"/>
    </location>
</feature>
<proteinExistence type="predicted"/>
<dbReference type="GO" id="GO:0005524">
    <property type="term" value="F:ATP binding"/>
    <property type="evidence" value="ECO:0007669"/>
    <property type="project" value="InterPro"/>
</dbReference>
<protein>
    <recommendedName>
        <fullName evidence="2">Helicase ATP-binding domain-containing protein</fullName>
    </recommendedName>
</protein>
<feature type="region of interest" description="Disordered" evidence="1">
    <location>
        <begin position="40"/>
        <end position="84"/>
    </location>
</feature>
<reference evidence="3" key="1">
    <citation type="submission" date="2023-02" db="EMBL/GenBank/DDBJ databases">
        <title>Genome of toxic invasive species Heracleum sosnowskyi carries increased number of genes despite the absence of recent whole-genome duplications.</title>
        <authorList>
            <person name="Schelkunov M."/>
            <person name="Shtratnikova V."/>
            <person name="Makarenko M."/>
            <person name="Klepikova A."/>
            <person name="Omelchenko D."/>
            <person name="Novikova G."/>
            <person name="Obukhova E."/>
            <person name="Bogdanov V."/>
            <person name="Penin A."/>
            <person name="Logacheva M."/>
        </authorList>
    </citation>
    <scope>NUCLEOTIDE SEQUENCE</scope>
    <source>
        <strain evidence="3">Hsosn_3</strain>
        <tissue evidence="3">Leaf</tissue>
    </source>
</reference>
<dbReference type="SUPFAM" id="SSF52540">
    <property type="entry name" value="P-loop containing nucleoside triphosphate hydrolases"/>
    <property type="match status" value="1"/>
</dbReference>
<dbReference type="Proteomes" id="UP001237642">
    <property type="component" value="Unassembled WGS sequence"/>
</dbReference>
<gene>
    <name evidence="3" type="ORF">POM88_005627</name>
</gene>
<dbReference type="InterPro" id="IPR027417">
    <property type="entry name" value="P-loop_NTPase"/>
</dbReference>
<reference evidence="3" key="2">
    <citation type="submission" date="2023-05" db="EMBL/GenBank/DDBJ databases">
        <authorList>
            <person name="Schelkunov M.I."/>
        </authorList>
    </citation>
    <scope>NUCLEOTIDE SEQUENCE</scope>
    <source>
        <strain evidence="3">Hsosn_3</strain>
        <tissue evidence="3">Leaf</tissue>
    </source>
</reference>
<sequence length="265" mass="29196">MQAMQALALDRNIDLSVPANANLMAQLFPLMQSMLVAQHKPSETNMDEQSSSVTMPKQQVTSAQVANENSPRGNSSSDVSGHFSLGKVMGQTSQASLFGASIASIVPNANHHPAQPFSGRGSDSQLLSRQPTMIGNGVPSMHPSMYYNLAHAVSERVFRQPSMLRVGTLRDYQIVGLQQMLSLYNNKLNGILADEMGLGKTVQVMALIAYLMEFKGNYGPHLIIVPNAVLVNWKRELHNWLPSVSCIYYVGHKDQRINYFHKSVL</sequence>
<accession>A0AAD8N3Y5</accession>
<feature type="compositionally biased region" description="Polar residues" evidence="1">
    <location>
        <begin position="43"/>
        <end position="79"/>
    </location>
</feature>